<evidence type="ECO:0000256" key="2">
    <source>
        <dbReference type="SAM" id="Phobius"/>
    </source>
</evidence>
<organism evidence="3 4">
    <name type="scientific">Halorientalis persicus</name>
    <dbReference type="NCBI Taxonomy" id="1367881"/>
    <lineage>
        <taxon>Archaea</taxon>
        <taxon>Methanobacteriati</taxon>
        <taxon>Methanobacteriota</taxon>
        <taxon>Stenosarchaea group</taxon>
        <taxon>Halobacteria</taxon>
        <taxon>Halobacteriales</taxon>
        <taxon>Haloarculaceae</taxon>
        <taxon>Halorientalis</taxon>
    </lineage>
</organism>
<gene>
    <name evidence="3" type="ORF">SAMN05216388_103149</name>
</gene>
<feature type="region of interest" description="Disordered" evidence="1">
    <location>
        <begin position="1"/>
        <end position="29"/>
    </location>
</feature>
<keyword evidence="2" id="KW-0472">Membrane</keyword>
<protein>
    <submittedName>
        <fullName evidence="3">Uncharacterized protein</fullName>
    </submittedName>
</protein>
<reference evidence="4" key="1">
    <citation type="submission" date="2016-10" db="EMBL/GenBank/DDBJ databases">
        <authorList>
            <person name="Varghese N."/>
            <person name="Submissions S."/>
        </authorList>
    </citation>
    <scope>NUCLEOTIDE SEQUENCE [LARGE SCALE GENOMIC DNA]</scope>
    <source>
        <strain evidence="4">IBRC-M 10043</strain>
    </source>
</reference>
<evidence type="ECO:0000256" key="1">
    <source>
        <dbReference type="SAM" id="MobiDB-lite"/>
    </source>
</evidence>
<keyword evidence="2" id="KW-1133">Transmembrane helix</keyword>
<dbReference type="Proteomes" id="UP000198775">
    <property type="component" value="Unassembled WGS sequence"/>
</dbReference>
<keyword evidence="4" id="KW-1185">Reference proteome</keyword>
<evidence type="ECO:0000313" key="3">
    <source>
        <dbReference type="EMBL" id="SEP07754.1"/>
    </source>
</evidence>
<sequence>MSSYTPPEEDKTEGSETTENRNINTERTLETVDGLSRRDKGIAIIAMALAAGVIAALAFGHLVPDSEFAEVVARWLRSIGIDLMLLPLMVM</sequence>
<keyword evidence="2" id="KW-0812">Transmembrane</keyword>
<accession>A0A1H8UXT8</accession>
<dbReference type="AlphaFoldDB" id="A0A1H8UXT8"/>
<evidence type="ECO:0000313" key="4">
    <source>
        <dbReference type="Proteomes" id="UP000198775"/>
    </source>
</evidence>
<dbReference type="EMBL" id="FOCX01000031">
    <property type="protein sequence ID" value="SEP07754.1"/>
    <property type="molecule type" value="Genomic_DNA"/>
</dbReference>
<proteinExistence type="predicted"/>
<name>A0A1H8UXT8_9EURY</name>
<feature type="transmembrane region" description="Helical" evidence="2">
    <location>
        <begin position="41"/>
        <end position="60"/>
    </location>
</feature>